<dbReference type="Gene3D" id="3.30.450.20">
    <property type="entry name" value="PAS domain"/>
    <property type="match status" value="1"/>
</dbReference>
<feature type="modified residue" description="4-aspartylphosphate" evidence="6">
    <location>
        <position position="663"/>
    </location>
</feature>
<dbReference type="Pfam" id="PF02518">
    <property type="entry name" value="HATPase_c"/>
    <property type="match status" value="1"/>
</dbReference>
<dbReference type="PRINTS" id="PR00344">
    <property type="entry name" value="BCTRLSENSOR"/>
</dbReference>
<evidence type="ECO:0000256" key="1">
    <source>
        <dbReference type="ARBA" id="ARBA00000085"/>
    </source>
</evidence>
<keyword evidence="10" id="KW-1185">Reference proteome</keyword>
<dbReference type="Gene3D" id="3.30.450.40">
    <property type="match status" value="1"/>
</dbReference>
<dbReference type="InterPro" id="IPR003018">
    <property type="entry name" value="GAF"/>
</dbReference>
<dbReference type="EMBL" id="JAHSTY010000002">
    <property type="protein sequence ID" value="MBV4455853.1"/>
    <property type="molecule type" value="Genomic_DNA"/>
</dbReference>
<dbReference type="InterPro" id="IPR003661">
    <property type="entry name" value="HisK_dim/P_dom"/>
</dbReference>
<dbReference type="Pfam" id="PF01590">
    <property type="entry name" value="GAF"/>
    <property type="match status" value="1"/>
</dbReference>
<comment type="catalytic activity">
    <reaction evidence="1">
        <text>ATP + protein L-histidine = ADP + protein N-phospho-L-histidine.</text>
        <dbReference type="EC" id="2.7.13.3"/>
    </reaction>
</comment>
<evidence type="ECO:0000313" key="10">
    <source>
        <dbReference type="Proteomes" id="UP001048976"/>
    </source>
</evidence>
<dbReference type="SMART" id="SM00387">
    <property type="entry name" value="HATPase_c"/>
    <property type="match status" value="1"/>
</dbReference>
<dbReference type="SMART" id="SM00388">
    <property type="entry name" value="HisKA"/>
    <property type="match status" value="1"/>
</dbReference>
<dbReference type="SUPFAM" id="SSF55781">
    <property type="entry name" value="GAF domain-like"/>
    <property type="match status" value="1"/>
</dbReference>
<evidence type="ECO:0000313" key="9">
    <source>
        <dbReference type="EMBL" id="MBV4455853.1"/>
    </source>
</evidence>
<dbReference type="Gene3D" id="3.40.50.2300">
    <property type="match status" value="1"/>
</dbReference>
<dbReference type="SMART" id="SM00448">
    <property type="entry name" value="REC"/>
    <property type="match status" value="1"/>
</dbReference>
<dbReference type="InterPro" id="IPR011006">
    <property type="entry name" value="CheY-like_superfamily"/>
</dbReference>
<feature type="domain" description="Response regulatory" evidence="8">
    <location>
        <begin position="612"/>
        <end position="725"/>
    </location>
</feature>
<feature type="domain" description="Histidine kinase" evidence="7">
    <location>
        <begin position="368"/>
        <end position="589"/>
    </location>
</feature>
<dbReference type="RefSeq" id="WP_169375805.1">
    <property type="nucleotide sequence ID" value="NZ_JAHSTY010000002.1"/>
</dbReference>
<comment type="caution">
    <text evidence="9">The sequence shown here is derived from an EMBL/GenBank/DDBJ whole genome shotgun (WGS) entry which is preliminary data.</text>
</comment>
<evidence type="ECO:0000256" key="4">
    <source>
        <dbReference type="ARBA" id="ARBA00022679"/>
    </source>
</evidence>
<dbReference type="InterPro" id="IPR003594">
    <property type="entry name" value="HATPase_dom"/>
</dbReference>
<dbReference type="PROSITE" id="PS50110">
    <property type="entry name" value="RESPONSE_REGULATORY"/>
    <property type="match status" value="1"/>
</dbReference>
<dbReference type="InterPro" id="IPR001789">
    <property type="entry name" value="Sig_transdc_resp-reg_receiver"/>
</dbReference>
<keyword evidence="4" id="KW-0808">Transferase</keyword>
<dbReference type="InterPro" id="IPR004358">
    <property type="entry name" value="Sig_transdc_His_kin-like_C"/>
</dbReference>
<keyword evidence="5" id="KW-0418">Kinase</keyword>
<dbReference type="Pfam" id="PF00072">
    <property type="entry name" value="Response_reg"/>
    <property type="match status" value="1"/>
</dbReference>
<accession>A0ABS6P5X0</accession>
<dbReference type="InterPro" id="IPR029016">
    <property type="entry name" value="GAF-like_dom_sf"/>
</dbReference>
<evidence type="ECO:0000256" key="3">
    <source>
        <dbReference type="ARBA" id="ARBA00022553"/>
    </source>
</evidence>
<proteinExistence type="predicted"/>
<dbReference type="EC" id="2.7.13.3" evidence="2"/>
<evidence type="ECO:0000256" key="5">
    <source>
        <dbReference type="ARBA" id="ARBA00022777"/>
    </source>
</evidence>
<organism evidence="9 10">
    <name type="scientific">Pseudomonas azadiae</name>
    <dbReference type="NCBI Taxonomy" id="2843612"/>
    <lineage>
        <taxon>Bacteria</taxon>
        <taxon>Pseudomonadati</taxon>
        <taxon>Pseudomonadota</taxon>
        <taxon>Gammaproteobacteria</taxon>
        <taxon>Pseudomonadales</taxon>
        <taxon>Pseudomonadaceae</taxon>
        <taxon>Pseudomonas</taxon>
    </lineage>
</organism>
<dbReference type="CDD" id="cd00082">
    <property type="entry name" value="HisKA"/>
    <property type="match status" value="1"/>
</dbReference>
<dbReference type="Proteomes" id="UP001048976">
    <property type="component" value="Unassembled WGS sequence"/>
</dbReference>
<dbReference type="SUPFAM" id="SSF55874">
    <property type="entry name" value="ATPase domain of HSP90 chaperone/DNA topoisomerase II/histidine kinase"/>
    <property type="match status" value="1"/>
</dbReference>
<dbReference type="PROSITE" id="PS50109">
    <property type="entry name" value="HIS_KIN"/>
    <property type="match status" value="1"/>
</dbReference>
<evidence type="ECO:0000259" key="8">
    <source>
        <dbReference type="PROSITE" id="PS50110"/>
    </source>
</evidence>
<dbReference type="SMART" id="SM00065">
    <property type="entry name" value="GAF"/>
    <property type="match status" value="1"/>
</dbReference>
<dbReference type="InterPro" id="IPR036890">
    <property type="entry name" value="HATPase_C_sf"/>
</dbReference>
<gene>
    <name evidence="9" type="ORF">KVG91_25040</name>
</gene>
<protein>
    <recommendedName>
        <fullName evidence="2">histidine kinase</fullName>
        <ecNumber evidence="2">2.7.13.3</ecNumber>
    </recommendedName>
</protein>
<dbReference type="SUPFAM" id="SSF47384">
    <property type="entry name" value="Homodimeric domain of signal transducing histidine kinase"/>
    <property type="match status" value="1"/>
</dbReference>
<reference evidence="9" key="1">
    <citation type="submission" date="2021-06" db="EMBL/GenBank/DDBJ databases">
        <title>Updating the genus Pseudomonas: Description of 43 new species and partition of the Pseudomonas putida group.</title>
        <authorList>
            <person name="Girard L."/>
            <person name="Lood C."/>
            <person name="Vandamme P."/>
            <person name="Rokni-Zadeh H."/>
            <person name="Van Noort V."/>
            <person name="Hofte M."/>
            <person name="Lavigne R."/>
            <person name="De Mot R."/>
        </authorList>
    </citation>
    <scope>NUCLEOTIDE SEQUENCE</scope>
    <source>
        <strain evidence="9">SWRI103</strain>
    </source>
</reference>
<dbReference type="Pfam" id="PF00512">
    <property type="entry name" value="HisKA"/>
    <property type="match status" value="1"/>
</dbReference>
<name>A0ABS6P5X0_9PSED</name>
<dbReference type="Gene3D" id="1.10.287.130">
    <property type="match status" value="1"/>
</dbReference>
<keyword evidence="3 6" id="KW-0597">Phosphoprotein</keyword>
<sequence length="740" mass="80280">MMNWLQSSSDMAERVRQHDWANTPLGPLEQWPDVLKTTAALCFASSFPQAIVWGPQLITLYNDAFSPILGDKPYALGRPFSRIWSEAWAEIGPIANAAFEGHATYIENFPLLIERGMGPEQAYFTFCYSPIRDPQGKVVGMLDTVTETTATVFLNRRLAVLDAIGSAVANATDAASIMSTTTRLLAEHLNVSNCAYADMDADEDGFTVRGNWAAPGSPSVVGRYSLAAFGARAVQQLRAGAPLVVQDNRVEFPPEQAASYQALGALATVCFPLIKGGRLTALMSVHHKAARAWSPYDLALVGEVTERSWAHIERVRADAAVREGLAAFTELNATLEQRVQERTTALTEAEAALRQSQKLEAIGQLTGGVAHDFNNLLTIIRSSVDFLRQPGLSEQRRQRYMGAVSDTVERASKLTSQLLAFARRQPLNPQIFDAGQRVQNIGEMLESVTGARIHVQVQLPEHPCHVRVDASQFETALINIALNARDAMDGQGTLTLRVDKVEGMPRIRGDKAAHQPFVSISLTDTGNGIAADTFERIFEPFFTTKAVGKGTGLGLSQVFGFAKQSGGNVDVASQPGQGAVFTLYLPEVAPQATQHPHTQEDPPAIQDTTQHHVLIVEDNLEVGRFANQILQDLGYQTTWATNAEQALALAGADALAFDGIFSDVVMPGMTGVAMAKLLRERRPDLPVVLTSGYSEELADSGYEGFEFLPKPYSADQVARALAKAMLKEPTQPNPVGAVEL</sequence>
<dbReference type="CDD" id="cd00156">
    <property type="entry name" value="REC"/>
    <property type="match status" value="1"/>
</dbReference>
<dbReference type="PANTHER" id="PTHR43065:SF49">
    <property type="entry name" value="HISTIDINE KINASE"/>
    <property type="match status" value="1"/>
</dbReference>
<dbReference type="SUPFAM" id="SSF52172">
    <property type="entry name" value="CheY-like"/>
    <property type="match status" value="1"/>
</dbReference>
<evidence type="ECO:0000259" key="7">
    <source>
        <dbReference type="PROSITE" id="PS50109"/>
    </source>
</evidence>
<dbReference type="Gene3D" id="3.30.565.10">
    <property type="entry name" value="Histidine kinase-like ATPase, C-terminal domain"/>
    <property type="match status" value="1"/>
</dbReference>
<dbReference type="InterPro" id="IPR005467">
    <property type="entry name" value="His_kinase_dom"/>
</dbReference>
<evidence type="ECO:0000256" key="2">
    <source>
        <dbReference type="ARBA" id="ARBA00012438"/>
    </source>
</evidence>
<dbReference type="InterPro" id="IPR036097">
    <property type="entry name" value="HisK_dim/P_sf"/>
</dbReference>
<evidence type="ECO:0000256" key="6">
    <source>
        <dbReference type="PROSITE-ProRule" id="PRU00169"/>
    </source>
</evidence>
<dbReference type="PANTHER" id="PTHR43065">
    <property type="entry name" value="SENSOR HISTIDINE KINASE"/>
    <property type="match status" value="1"/>
</dbReference>